<reference evidence="4 5" key="1">
    <citation type="journal article" date="2012" name="J. Bacteriol.">
        <title>Genome Sequence of n-Alkane-Degrading Hydrocarboniphaga effusa Strain AP103T (ATCC BAA-332T).</title>
        <authorList>
            <person name="Chang H.K."/>
            <person name="Zylstra G.J."/>
            <person name="Chae J.C."/>
        </authorList>
    </citation>
    <scope>NUCLEOTIDE SEQUENCE [LARGE SCALE GENOMIC DNA]</scope>
    <source>
        <strain evidence="4 5">AP103</strain>
    </source>
</reference>
<keyword evidence="2" id="KW-0963">Cytoplasm</keyword>
<comment type="subunit">
    <text evidence="2">Monomer. Binds 30S ribosomal subunits, but not 50S ribosomal subunits or 70S ribosomes.</text>
</comment>
<evidence type="ECO:0000256" key="2">
    <source>
        <dbReference type="HAMAP-Rule" id="MF_00003"/>
    </source>
</evidence>
<comment type="similarity">
    <text evidence="2">Belongs to the RbfA family.</text>
</comment>
<dbReference type="PANTHER" id="PTHR33515:SF1">
    <property type="entry name" value="RIBOSOME-BINDING FACTOR A, CHLOROPLASTIC-RELATED"/>
    <property type="match status" value="1"/>
</dbReference>
<dbReference type="PROSITE" id="PS01319">
    <property type="entry name" value="RBFA"/>
    <property type="match status" value="1"/>
</dbReference>
<dbReference type="Gene3D" id="3.30.300.20">
    <property type="match status" value="1"/>
</dbReference>
<dbReference type="NCBIfam" id="TIGR00082">
    <property type="entry name" value="rbfA"/>
    <property type="match status" value="1"/>
</dbReference>
<comment type="function">
    <text evidence="2">One of several proteins that assist in the late maturation steps of the functional core of the 30S ribosomal subunit. Associates with free 30S ribosomal subunits (but not with 30S subunits that are part of 70S ribosomes or polysomes). Required for efficient processing of 16S rRNA. May interact with the 5'-terminal helix region of 16S rRNA.</text>
</comment>
<feature type="region of interest" description="Disordered" evidence="3">
    <location>
        <begin position="116"/>
        <end position="137"/>
    </location>
</feature>
<dbReference type="AlphaFoldDB" id="I8HY76"/>
<dbReference type="RefSeq" id="WP_007186548.1">
    <property type="nucleotide sequence ID" value="NZ_AKGD01000003.1"/>
</dbReference>
<protein>
    <recommendedName>
        <fullName evidence="2">Ribosome-binding factor A</fullName>
    </recommendedName>
</protein>
<dbReference type="InterPro" id="IPR020053">
    <property type="entry name" value="Ribosome-bd_factorA_CS"/>
</dbReference>
<accession>I8HY76</accession>
<dbReference type="InterPro" id="IPR023799">
    <property type="entry name" value="RbfA_dom_sf"/>
</dbReference>
<name>I8HY76_9GAMM</name>
<dbReference type="PANTHER" id="PTHR33515">
    <property type="entry name" value="RIBOSOME-BINDING FACTOR A, CHLOROPLASTIC-RELATED"/>
    <property type="match status" value="1"/>
</dbReference>
<proteinExistence type="inferred from homology"/>
<organism evidence="4 5">
    <name type="scientific">Hydrocarboniphaga effusa AP103</name>
    <dbReference type="NCBI Taxonomy" id="1172194"/>
    <lineage>
        <taxon>Bacteria</taxon>
        <taxon>Pseudomonadati</taxon>
        <taxon>Pseudomonadota</taxon>
        <taxon>Gammaproteobacteria</taxon>
        <taxon>Nevskiales</taxon>
        <taxon>Nevskiaceae</taxon>
        <taxon>Hydrocarboniphaga</taxon>
    </lineage>
</organism>
<dbReference type="GO" id="GO:0043024">
    <property type="term" value="F:ribosomal small subunit binding"/>
    <property type="evidence" value="ECO:0007669"/>
    <property type="project" value="TreeGrafter"/>
</dbReference>
<sequence length="137" mass="15211">MPKDYSRTSRINVQLQRELGELIRDELTDPRVTNTTVTRVDAAPDLRNARVFISVMGDDTRAEPAAKALNHAAGKLRYGLGVRLSLRHVPQLHFVVDAQLVQASKLNYLIRDAVRNDEANHASEPKDDGKPSDDQGA</sequence>
<evidence type="ECO:0000256" key="1">
    <source>
        <dbReference type="ARBA" id="ARBA00022517"/>
    </source>
</evidence>
<dbReference type="Pfam" id="PF02033">
    <property type="entry name" value="RBFA"/>
    <property type="match status" value="1"/>
</dbReference>
<evidence type="ECO:0000313" key="5">
    <source>
        <dbReference type="Proteomes" id="UP000003704"/>
    </source>
</evidence>
<dbReference type="SUPFAM" id="SSF89919">
    <property type="entry name" value="Ribosome-binding factor A, RbfA"/>
    <property type="match status" value="1"/>
</dbReference>
<evidence type="ECO:0000313" key="4">
    <source>
        <dbReference type="EMBL" id="EIT68416.1"/>
    </source>
</evidence>
<dbReference type="HAMAP" id="MF_00003">
    <property type="entry name" value="RbfA"/>
    <property type="match status" value="1"/>
</dbReference>
<gene>
    <name evidence="2" type="primary">rbfA</name>
    <name evidence="4" type="ORF">WQQ_36110</name>
</gene>
<keyword evidence="1 2" id="KW-0690">Ribosome biogenesis</keyword>
<dbReference type="EMBL" id="AKGD01000003">
    <property type="protein sequence ID" value="EIT68416.1"/>
    <property type="molecule type" value="Genomic_DNA"/>
</dbReference>
<dbReference type="GO" id="GO:0005829">
    <property type="term" value="C:cytosol"/>
    <property type="evidence" value="ECO:0007669"/>
    <property type="project" value="TreeGrafter"/>
</dbReference>
<evidence type="ECO:0000256" key="3">
    <source>
        <dbReference type="SAM" id="MobiDB-lite"/>
    </source>
</evidence>
<comment type="subcellular location">
    <subcellularLocation>
        <location evidence="2">Cytoplasm</location>
    </subcellularLocation>
</comment>
<keyword evidence="5" id="KW-1185">Reference proteome</keyword>
<dbReference type="GO" id="GO:0030490">
    <property type="term" value="P:maturation of SSU-rRNA"/>
    <property type="evidence" value="ECO:0007669"/>
    <property type="project" value="UniProtKB-UniRule"/>
</dbReference>
<dbReference type="Proteomes" id="UP000003704">
    <property type="component" value="Unassembled WGS sequence"/>
</dbReference>
<comment type="caution">
    <text evidence="4">The sequence shown here is derived from an EMBL/GenBank/DDBJ whole genome shotgun (WGS) entry which is preliminary data.</text>
</comment>
<dbReference type="InterPro" id="IPR000238">
    <property type="entry name" value="RbfA"/>
</dbReference>
<dbReference type="STRING" id="1172194.WQQ_36110"/>
<dbReference type="InterPro" id="IPR015946">
    <property type="entry name" value="KH_dom-like_a/b"/>
</dbReference>
<dbReference type="OrthoDB" id="307788at2"/>